<keyword evidence="2" id="KW-1133">Transmembrane helix</keyword>
<feature type="transmembrane region" description="Helical" evidence="2">
    <location>
        <begin position="64"/>
        <end position="88"/>
    </location>
</feature>
<proteinExistence type="predicted"/>
<evidence type="ECO:0000256" key="2">
    <source>
        <dbReference type="SAM" id="Phobius"/>
    </source>
</evidence>
<gene>
    <name evidence="3" type="ORF">M9Y10_046100</name>
</gene>
<reference evidence="3 4" key="1">
    <citation type="submission" date="2024-04" db="EMBL/GenBank/DDBJ databases">
        <title>Tritrichomonas musculus Genome.</title>
        <authorList>
            <person name="Alves-Ferreira E."/>
            <person name="Grigg M."/>
            <person name="Lorenzi H."/>
            <person name="Galac M."/>
        </authorList>
    </citation>
    <scope>NUCLEOTIDE SEQUENCE [LARGE SCALE GENOMIC DNA]</scope>
    <source>
        <strain evidence="3 4">EAF2021</strain>
    </source>
</reference>
<name>A0ABR2JXE6_9EUKA</name>
<feature type="region of interest" description="Disordered" evidence="1">
    <location>
        <begin position="1"/>
        <end position="22"/>
    </location>
</feature>
<comment type="caution">
    <text evidence="3">The sequence shown here is derived from an EMBL/GenBank/DDBJ whole genome shotgun (WGS) entry which is preliminary data.</text>
</comment>
<accession>A0ABR2JXE6</accession>
<sequence>MKENSPFIAQDHLYNSSESSPSPFAQSLISRNYRQSQRYVVHELNSLIDIEPKGRRYSDRLKKIFITLFLLSPAAYLLLTHILPIMSLRQVQRTKSKMINNLQKKLMSLEYIPDMAREYTTNLTNEIEVILAIDACSVTPTLSLFSNSTIETFTSKYNLTKETFDFIGCYKLSWIFFEYKK</sequence>
<evidence type="ECO:0000256" key="1">
    <source>
        <dbReference type="SAM" id="MobiDB-lite"/>
    </source>
</evidence>
<protein>
    <submittedName>
        <fullName evidence="3">Uncharacterized protein</fullName>
    </submittedName>
</protein>
<dbReference type="Proteomes" id="UP001470230">
    <property type="component" value="Unassembled WGS sequence"/>
</dbReference>
<evidence type="ECO:0000313" key="3">
    <source>
        <dbReference type="EMBL" id="KAK8883449.1"/>
    </source>
</evidence>
<keyword evidence="2" id="KW-0472">Membrane</keyword>
<organism evidence="3 4">
    <name type="scientific">Tritrichomonas musculus</name>
    <dbReference type="NCBI Taxonomy" id="1915356"/>
    <lineage>
        <taxon>Eukaryota</taxon>
        <taxon>Metamonada</taxon>
        <taxon>Parabasalia</taxon>
        <taxon>Tritrichomonadida</taxon>
        <taxon>Tritrichomonadidae</taxon>
        <taxon>Tritrichomonas</taxon>
    </lineage>
</organism>
<dbReference type="EMBL" id="JAPFFF010000009">
    <property type="protein sequence ID" value="KAK8883449.1"/>
    <property type="molecule type" value="Genomic_DNA"/>
</dbReference>
<evidence type="ECO:0000313" key="4">
    <source>
        <dbReference type="Proteomes" id="UP001470230"/>
    </source>
</evidence>
<keyword evidence="4" id="KW-1185">Reference proteome</keyword>
<keyword evidence="2" id="KW-0812">Transmembrane</keyword>